<dbReference type="SUPFAM" id="SSF52266">
    <property type="entry name" value="SGNH hydrolase"/>
    <property type="match status" value="1"/>
</dbReference>
<evidence type="ECO:0008006" key="3">
    <source>
        <dbReference type="Google" id="ProtNLM"/>
    </source>
</evidence>
<organism evidence="1 2">
    <name type="scientific">Amnibacterium soli</name>
    <dbReference type="NCBI Taxonomy" id="1282736"/>
    <lineage>
        <taxon>Bacteria</taxon>
        <taxon>Bacillati</taxon>
        <taxon>Actinomycetota</taxon>
        <taxon>Actinomycetes</taxon>
        <taxon>Micrococcales</taxon>
        <taxon>Microbacteriaceae</taxon>
        <taxon>Amnibacterium</taxon>
    </lineage>
</organism>
<name>A0ABP8Z5B5_9MICO</name>
<accession>A0ABP8Z5B5</accession>
<evidence type="ECO:0000313" key="1">
    <source>
        <dbReference type="EMBL" id="GAA4746911.1"/>
    </source>
</evidence>
<dbReference type="Gene3D" id="3.30.450.40">
    <property type="match status" value="1"/>
</dbReference>
<comment type="caution">
    <text evidence="1">The sequence shown here is derived from an EMBL/GenBank/DDBJ whole genome shotgun (WGS) entry which is preliminary data.</text>
</comment>
<dbReference type="RefSeq" id="WP_345480887.1">
    <property type="nucleotide sequence ID" value="NZ_BAABLP010000004.1"/>
</dbReference>
<evidence type="ECO:0000313" key="2">
    <source>
        <dbReference type="Proteomes" id="UP001500121"/>
    </source>
</evidence>
<reference evidence="2" key="1">
    <citation type="journal article" date="2019" name="Int. J. Syst. Evol. Microbiol.">
        <title>The Global Catalogue of Microorganisms (GCM) 10K type strain sequencing project: providing services to taxonomists for standard genome sequencing and annotation.</title>
        <authorList>
            <consortium name="The Broad Institute Genomics Platform"/>
            <consortium name="The Broad Institute Genome Sequencing Center for Infectious Disease"/>
            <person name="Wu L."/>
            <person name="Ma J."/>
        </authorList>
    </citation>
    <scope>NUCLEOTIDE SEQUENCE [LARGE SCALE GENOMIC DNA]</scope>
    <source>
        <strain evidence="2">JCM 19015</strain>
    </source>
</reference>
<dbReference type="PANTHER" id="PTHR43102">
    <property type="entry name" value="SLR1143 PROTEIN"/>
    <property type="match status" value="1"/>
</dbReference>
<dbReference type="PANTHER" id="PTHR43102:SF2">
    <property type="entry name" value="GAF DOMAIN-CONTAINING PROTEIN"/>
    <property type="match status" value="1"/>
</dbReference>
<gene>
    <name evidence="1" type="ORF">GCM10025783_18730</name>
</gene>
<keyword evidence="2" id="KW-1185">Reference proteome</keyword>
<sequence length="423" mass="46542">MTTIAPGRPDSGQERPVTLLSTLTRRSFAALSREQALAVLQERPDPVAAIRRSGPDPYSVLLFGAGVLRGVGLRDHEQGLPGRLADELAAQRRRGVHLDVVAEPQPTAPKALNGLAGLRLRRYDAVIVVLGEQDTANLAAAQWRGALVGLTKLLVTDTCPTAGVFLYDSTRAVSPVVVEQPNPRAAAGIDRIVSVSEEVCGLARRVRFAEVPEAVLPADPTRGFADGTYRDWAAWMVERLHPALDELDRSAAEDLPKRFRNRPQDERLRQRAVASLRLRPGTRDDHLDREVRQVRTLYRAGGAALTVLDGDRAYTRATTEPEIQVMERSQAFCDLGIRSDGPLVINDTLLDPRTRENPSTRAGVRFYAGWPVHTWDGYRIGMVCVYGPTPRSLRSRDLDGLRDSAARIEELLWKDALAGARPV</sequence>
<dbReference type="SUPFAM" id="SSF55781">
    <property type="entry name" value="GAF domain-like"/>
    <property type="match status" value="1"/>
</dbReference>
<dbReference type="Proteomes" id="UP001500121">
    <property type="component" value="Unassembled WGS sequence"/>
</dbReference>
<proteinExistence type="predicted"/>
<dbReference type="EMBL" id="BAABLP010000004">
    <property type="protein sequence ID" value="GAA4746911.1"/>
    <property type="molecule type" value="Genomic_DNA"/>
</dbReference>
<protein>
    <recommendedName>
        <fullName evidence="3">GAF domain-containing protein</fullName>
    </recommendedName>
</protein>
<dbReference type="InterPro" id="IPR029016">
    <property type="entry name" value="GAF-like_dom_sf"/>
</dbReference>